<sequence>MFMASKKKVFPPQLVRWSISPSAPKHGAKHSLDGPLGGPFLLAIVAMRFTPRQEVRG</sequence>
<dbReference type="EMBL" id="UINC01067552">
    <property type="protein sequence ID" value="SVB99316.1"/>
    <property type="molecule type" value="Genomic_DNA"/>
</dbReference>
<proteinExistence type="predicted"/>
<organism evidence="1">
    <name type="scientific">marine metagenome</name>
    <dbReference type="NCBI Taxonomy" id="408172"/>
    <lineage>
        <taxon>unclassified sequences</taxon>
        <taxon>metagenomes</taxon>
        <taxon>ecological metagenomes</taxon>
    </lineage>
</organism>
<accession>A0A382II72</accession>
<gene>
    <name evidence="1" type="ORF">METZ01_LOCUS252170</name>
</gene>
<reference evidence="1" key="1">
    <citation type="submission" date="2018-05" db="EMBL/GenBank/DDBJ databases">
        <authorList>
            <person name="Lanie J.A."/>
            <person name="Ng W.-L."/>
            <person name="Kazmierczak K.M."/>
            <person name="Andrzejewski T.M."/>
            <person name="Davidsen T.M."/>
            <person name="Wayne K.J."/>
            <person name="Tettelin H."/>
            <person name="Glass J.I."/>
            <person name="Rusch D."/>
            <person name="Podicherti R."/>
            <person name="Tsui H.-C.T."/>
            <person name="Winkler M.E."/>
        </authorList>
    </citation>
    <scope>NUCLEOTIDE SEQUENCE</scope>
</reference>
<name>A0A382II72_9ZZZZ</name>
<evidence type="ECO:0000313" key="1">
    <source>
        <dbReference type="EMBL" id="SVB99316.1"/>
    </source>
</evidence>
<protein>
    <submittedName>
        <fullName evidence="1">Uncharacterized protein</fullName>
    </submittedName>
</protein>
<dbReference type="AlphaFoldDB" id="A0A382II72"/>